<evidence type="ECO:0000256" key="7">
    <source>
        <dbReference type="HAMAP-Rule" id="MF_01331"/>
    </source>
</evidence>
<evidence type="ECO:0000256" key="8">
    <source>
        <dbReference type="RuleBase" id="RU004005"/>
    </source>
</evidence>
<evidence type="ECO:0000256" key="9">
    <source>
        <dbReference type="RuleBase" id="RU004006"/>
    </source>
</evidence>
<sequence>MAAYAKLTYQRLSPQKARLVADIVRGKNAEEALNILRFTNKKAAPLIEKVLKSAIANAEHNFGMDVNKLYVSKIMIDKGPVLKRMNPRAMGRADVIRKPLAHITVEVDERKDV</sequence>
<dbReference type="GO" id="GO:0006412">
    <property type="term" value="P:translation"/>
    <property type="evidence" value="ECO:0007669"/>
    <property type="project" value="UniProtKB-UniRule"/>
</dbReference>
<dbReference type="PANTHER" id="PTHR13501:SF8">
    <property type="entry name" value="LARGE RIBOSOMAL SUBUNIT PROTEIN UL22M"/>
    <property type="match status" value="1"/>
</dbReference>
<protein>
    <recommendedName>
        <fullName evidence="6 7">Large ribosomal subunit protein uL22</fullName>
    </recommendedName>
</protein>
<dbReference type="NCBIfam" id="TIGR01044">
    <property type="entry name" value="rplV_bact"/>
    <property type="match status" value="1"/>
</dbReference>
<reference evidence="11 12" key="1">
    <citation type="submission" date="2019-10" db="EMBL/GenBank/DDBJ databases">
        <authorList>
            <person name="Blom J."/>
        </authorList>
    </citation>
    <scope>NUCLEOTIDE SEQUENCE [LARGE SCALE GENOMIC DNA]</scope>
    <source>
        <strain evidence="11 12">ES3154-GLU</strain>
    </source>
</reference>
<dbReference type="GO" id="GO:0003735">
    <property type="term" value="F:structural constituent of ribosome"/>
    <property type="evidence" value="ECO:0007669"/>
    <property type="project" value="InterPro"/>
</dbReference>
<accession>A0A6I8M619</accession>
<dbReference type="EMBL" id="CABWIB010000001">
    <property type="protein sequence ID" value="VWL84862.1"/>
    <property type="molecule type" value="Genomic_DNA"/>
</dbReference>
<gene>
    <name evidence="7" type="primary">rplV</name>
    <name evidence="11" type="ORF">OMES3154_00119</name>
</gene>
<dbReference type="FunFam" id="3.90.470.10:FF:000001">
    <property type="entry name" value="50S ribosomal protein L22"/>
    <property type="match status" value="1"/>
</dbReference>
<comment type="function">
    <text evidence="7">The globular domain of the protein is located near the polypeptide exit tunnel on the outside of the subunit, while an extended beta-hairpin is found that lines the wall of the exit tunnel in the center of the 70S ribosome.</text>
</comment>
<evidence type="ECO:0000256" key="4">
    <source>
        <dbReference type="ARBA" id="ARBA00022980"/>
    </source>
</evidence>
<dbReference type="CDD" id="cd00336">
    <property type="entry name" value="Ribosomal_L22"/>
    <property type="match status" value="1"/>
</dbReference>
<comment type="function">
    <text evidence="7 10">This protein binds specifically to 23S rRNA; its binding is stimulated by other ribosomal proteins, e.g., L4, L17, and L20. It is important during the early stages of 50S assembly. It makes multiple contacts with different domains of the 23S rRNA in the assembled 50S subunit and ribosome.</text>
</comment>
<evidence type="ECO:0000256" key="6">
    <source>
        <dbReference type="ARBA" id="ARBA00035207"/>
    </source>
</evidence>
<dbReference type="SUPFAM" id="SSF54843">
    <property type="entry name" value="Ribosomal protein L22"/>
    <property type="match status" value="1"/>
</dbReference>
<evidence type="ECO:0000256" key="3">
    <source>
        <dbReference type="ARBA" id="ARBA00022884"/>
    </source>
</evidence>
<proteinExistence type="inferred from homology"/>
<dbReference type="Pfam" id="PF00237">
    <property type="entry name" value="Ribosomal_L22"/>
    <property type="match status" value="1"/>
</dbReference>
<evidence type="ECO:0000313" key="12">
    <source>
        <dbReference type="Proteomes" id="UP000419017"/>
    </source>
</evidence>
<evidence type="ECO:0000256" key="1">
    <source>
        <dbReference type="ARBA" id="ARBA00009451"/>
    </source>
</evidence>
<dbReference type="InterPro" id="IPR005727">
    <property type="entry name" value="Ribosomal_uL22_bac/chlpt-type"/>
</dbReference>
<dbReference type="InterPro" id="IPR001063">
    <property type="entry name" value="Ribosomal_uL22"/>
</dbReference>
<name>A0A6I8M619_9FUSO</name>
<keyword evidence="2 7" id="KW-0699">rRNA-binding</keyword>
<dbReference type="Proteomes" id="UP000419017">
    <property type="component" value="Unassembled WGS sequence"/>
</dbReference>
<evidence type="ECO:0000256" key="2">
    <source>
        <dbReference type="ARBA" id="ARBA00022730"/>
    </source>
</evidence>
<dbReference type="HAMAP" id="MF_01331_B">
    <property type="entry name" value="Ribosomal_uL22_B"/>
    <property type="match status" value="1"/>
</dbReference>
<dbReference type="RefSeq" id="WP_156682913.1">
    <property type="nucleotide sequence ID" value="NZ_CABWIB010000001.1"/>
</dbReference>
<dbReference type="GO" id="GO:0019843">
    <property type="term" value="F:rRNA binding"/>
    <property type="evidence" value="ECO:0007669"/>
    <property type="project" value="UniProtKB-UniRule"/>
</dbReference>
<dbReference type="InterPro" id="IPR018260">
    <property type="entry name" value="Ribosomal_uL22_CS"/>
</dbReference>
<keyword evidence="4 7" id="KW-0689">Ribosomal protein</keyword>
<evidence type="ECO:0000313" key="11">
    <source>
        <dbReference type="EMBL" id="VWL84862.1"/>
    </source>
</evidence>
<dbReference type="InterPro" id="IPR047867">
    <property type="entry name" value="Ribosomal_uL22_bac/org-type"/>
</dbReference>
<dbReference type="PANTHER" id="PTHR13501">
    <property type="entry name" value="CHLOROPLAST 50S RIBOSOMAL PROTEIN L22-RELATED"/>
    <property type="match status" value="1"/>
</dbReference>
<keyword evidence="12" id="KW-1185">Reference proteome</keyword>
<dbReference type="Gene3D" id="3.90.470.10">
    <property type="entry name" value="Ribosomal protein L22/L17"/>
    <property type="match status" value="1"/>
</dbReference>
<dbReference type="PROSITE" id="PS00464">
    <property type="entry name" value="RIBOSOMAL_L22"/>
    <property type="match status" value="1"/>
</dbReference>
<evidence type="ECO:0000256" key="5">
    <source>
        <dbReference type="ARBA" id="ARBA00023274"/>
    </source>
</evidence>
<comment type="subunit">
    <text evidence="7 9">Part of the 50S ribosomal subunit.</text>
</comment>
<comment type="similarity">
    <text evidence="1 7 8">Belongs to the universal ribosomal protein uL22 family.</text>
</comment>
<keyword evidence="3 7" id="KW-0694">RNA-binding</keyword>
<dbReference type="GO" id="GO:0022625">
    <property type="term" value="C:cytosolic large ribosomal subunit"/>
    <property type="evidence" value="ECO:0007669"/>
    <property type="project" value="TreeGrafter"/>
</dbReference>
<dbReference type="AlphaFoldDB" id="A0A6I8M619"/>
<dbReference type="InterPro" id="IPR036394">
    <property type="entry name" value="Ribosomal_uL22_sf"/>
</dbReference>
<keyword evidence="5 7" id="KW-0687">Ribonucleoprotein</keyword>
<evidence type="ECO:0000256" key="10">
    <source>
        <dbReference type="RuleBase" id="RU004008"/>
    </source>
</evidence>
<organism evidence="11 12">
    <name type="scientific">Oceanivirga miroungae</name>
    <dbReference type="NCBI Taxonomy" id="1130046"/>
    <lineage>
        <taxon>Bacteria</taxon>
        <taxon>Fusobacteriati</taxon>
        <taxon>Fusobacteriota</taxon>
        <taxon>Fusobacteriia</taxon>
        <taxon>Fusobacteriales</taxon>
        <taxon>Leptotrichiaceae</taxon>
        <taxon>Oceanivirga</taxon>
    </lineage>
</organism>